<proteinExistence type="predicted"/>
<dbReference type="Gene3D" id="3.90.1200.10">
    <property type="match status" value="1"/>
</dbReference>
<dbReference type="VEuPathDB" id="FungiDB:ATEG_00921"/>
<gene>
    <name evidence="2" type="ORF">ATEG_00921</name>
</gene>
<dbReference type="RefSeq" id="XP_001211007.1">
    <property type="nucleotide sequence ID" value="XM_001211007.1"/>
</dbReference>
<feature type="domain" description="Aminoglycoside phosphotransferase" evidence="1">
    <location>
        <begin position="93"/>
        <end position="255"/>
    </location>
</feature>
<dbReference type="SUPFAM" id="SSF56112">
    <property type="entry name" value="Protein kinase-like (PK-like)"/>
    <property type="match status" value="1"/>
</dbReference>
<name>Q0CZG3_ASPTN</name>
<dbReference type="GeneID" id="4355684"/>
<dbReference type="EMBL" id="CH476594">
    <property type="protein sequence ID" value="EAU39567.1"/>
    <property type="molecule type" value="Genomic_DNA"/>
</dbReference>
<evidence type="ECO:0000259" key="1">
    <source>
        <dbReference type="Pfam" id="PF01636"/>
    </source>
</evidence>
<dbReference type="AlphaFoldDB" id="Q0CZG3"/>
<evidence type="ECO:0000313" key="3">
    <source>
        <dbReference type="Proteomes" id="UP000007963"/>
    </source>
</evidence>
<reference evidence="3" key="1">
    <citation type="submission" date="2005-09" db="EMBL/GenBank/DDBJ databases">
        <title>Annotation of the Aspergillus terreus NIH2624 genome.</title>
        <authorList>
            <person name="Birren B.W."/>
            <person name="Lander E.S."/>
            <person name="Galagan J.E."/>
            <person name="Nusbaum C."/>
            <person name="Devon K."/>
            <person name="Henn M."/>
            <person name="Ma L.-J."/>
            <person name="Jaffe D.B."/>
            <person name="Butler J."/>
            <person name="Alvarez P."/>
            <person name="Gnerre S."/>
            <person name="Grabherr M."/>
            <person name="Kleber M."/>
            <person name="Mauceli E.W."/>
            <person name="Brockman W."/>
            <person name="Rounsley S."/>
            <person name="Young S.K."/>
            <person name="LaButti K."/>
            <person name="Pushparaj V."/>
            <person name="DeCaprio D."/>
            <person name="Crawford M."/>
            <person name="Koehrsen M."/>
            <person name="Engels R."/>
            <person name="Montgomery P."/>
            <person name="Pearson M."/>
            <person name="Howarth C."/>
            <person name="Larson L."/>
            <person name="Luoma S."/>
            <person name="White J."/>
            <person name="Alvarado L."/>
            <person name="Kodira C.D."/>
            <person name="Zeng Q."/>
            <person name="Oleary S."/>
            <person name="Yandava C."/>
            <person name="Denning D.W."/>
            <person name="Nierman W.C."/>
            <person name="Milne T."/>
            <person name="Madden K."/>
        </authorList>
    </citation>
    <scope>NUCLEOTIDE SEQUENCE [LARGE SCALE GENOMIC DNA]</scope>
    <source>
        <strain evidence="3">NIH 2624 / FGSC A1156</strain>
    </source>
</reference>
<dbReference type="HOGENOM" id="CLU_879922_0_0_1"/>
<evidence type="ECO:0000313" key="2">
    <source>
        <dbReference type="EMBL" id="EAU39567.1"/>
    </source>
</evidence>
<dbReference type="InterPro" id="IPR011009">
    <property type="entry name" value="Kinase-like_dom_sf"/>
</dbReference>
<organism evidence="2 3">
    <name type="scientific">Aspergillus terreus (strain NIH 2624 / FGSC A1156)</name>
    <dbReference type="NCBI Taxonomy" id="341663"/>
    <lineage>
        <taxon>Eukaryota</taxon>
        <taxon>Fungi</taxon>
        <taxon>Dikarya</taxon>
        <taxon>Ascomycota</taxon>
        <taxon>Pezizomycotina</taxon>
        <taxon>Eurotiomycetes</taxon>
        <taxon>Eurotiomycetidae</taxon>
        <taxon>Eurotiales</taxon>
        <taxon>Aspergillaceae</taxon>
        <taxon>Aspergillus</taxon>
        <taxon>Aspergillus subgen. Circumdati</taxon>
    </lineage>
</organism>
<dbReference type="Pfam" id="PF01636">
    <property type="entry name" value="APH"/>
    <property type="match status" value="1"/>
</dbReference>
<dbReference type="Proteomes" id="UP000007963">
    <property type="component" value="Unassembled WGS sequence"/>
</dbReference>
<dbReference type="OrthoDB" id="5598852at2759"/>
<protein>
    <recommendedName>
        <fullName evidence="1">Aminoglycoside phosphotransferase domain-containing protein</fullName>
    </recommendedName>
</protein>
<accession>Q0CZG3</accession>
<dbReference type="InterPro" id="IPR002575">
    <property type="entry name" value="Aminoglycoside_PTrfase"/>
</dbReference>
<sequence>MKFDGALQKFVTASLCPSRSVVTLRHDSRIDGDDHMIYFIDEEPAYIMRVTKPFALRPYSGLELQTRDIAIRRLVQEEYQARGLPCDHISYTIATQLLAEDKEYAASLETRLSGACLELAHVTPATVKGFVDLMATMKAIDISTLEARLGISIPSRDFPDLRQLRASAIEAWTRLVRQGHISAADYGDGVDDLIERKTALIDQIGDRTPRNVLLHADIKDLHILVDAESGRITGILDWADASIGNPAEDISGLVLCVGAELATKIAQEVGYDSHEIMQGIVKARCERVLRLEEVITGADTESPLEWRKRQLAVALL</sequence>
<dbReference type="OMA" id="QARCECV"/>